<evidence type="ECO:0000313" key="2">
    <source>
        <dbReference type="EMBL" id="JAP92413.1"/>
    </source>
</evidence>
<dbReference type="AlphaFoldDB" id="A0A146K6H0"/>
<proteinExistence type="predicted"/>
<evidence type="ECO:0000259" key="1">
    <source>
        <dbReference type="Pfam" id="PF01841"/>
    </source>
</evidence>
<accession>A0A146K6H0</accession>
<feature type="domain" description="Transglutaminase-like" evidence="1">
    <location>
        <begin position="437"/>
        <end position="525"/>
    </location>
</feature>
<organism evidence="2">
    <name type="scientific">Trepomonas sp. PC1</name>
    <dbReference type="NCBI Taxonomy" id="1076344"/>
    <lineage>
        <taxon>Eukaryota</taxon>
        <taxon>Metamonada</taxon>
        <taxon>Diplomonadida</taxon>
        <taxon>Hexamitidae</taxon>
        <taxon>Hexamitinae</taxon>
        <taxon>Trepomonas</taxon>
    </lineage>
</organism>
<gene>
    <name evidence="2" type="ORF">TPC1_15656</name>
</gene>
<dbReference type="InterPro" id="IPR038765">
    <property type="entry name" value="Papain-like_cys_pep_sf"/>
</dbReference>
<protein>
    <submittedName>
        <fullName evidence="2">Transglutaminase-like superfamily protein</fullName>
    </submittedName>
</protein>
<dbReference type="Pfam" id="PF01841">
    <property type="entry name" value="Transglut_core"/>
    <property type="match status" value="1"/>
</dbReference>
<reference evidence="2" key="1">
    <citation type="submission" date="2015-07" db="EMBL/GenBank/DDBJ databases">
        <title>Adaptation to a free-living lifestyle via gene acquisitions in the diplomonad Trepomonas sp. PC1.</title>
        <authorList>
            <person name="Xu F."/>
            <person name="Jerlstrom-Hultqvist J."/>
            <person name="Kolisko M."/>
            <person name="Simpson A.G.B."/>
            <person name="Roger A.J."/>
            <person name="Svard S.G."/>
            <person name="Andersson J.O."/>
        </authorList>
    </citation>
    <scope>NUCLEOTIDE SEQUENCE</scope>
    <source>
        <strain evidence="2">PC1</strain>
    </source>
</reference>
<name>A0A146K6H0_9EUKA</name>
<feature type="non-terminal residue" evidence="2">
    <location>
        <position position="1"/>
    </location>
</feature>
<sequence>VRRDFKILQSEAADTPKASAIDDIDEIIRQICRQSRLEKDPLKYIYYTASKSREQKQSPDDVKYTAVGFYFYGQNFSSGKSDFLNKILKAADYDATVKKTEYNEYCHSFVELKIDNKIYVLDPSQETFVNTECMFKFFCADPKELSTNERYINVDLSKYSADKYYYKNKFVDSQKTLEKILSILVQKRPATVKLTHNFGGSQNKQLLQLIDTILLELSFKMNGFIKYSKYFVDSQFILLHMGYEDIQCLTLSQIDRLVITPGSENQFIIQKELPKLQIIDEIYHLCSKQNILTPESISSSETDAYIKFYINFGEQYQIQNKLNLDLTRKSFYDQQNPNEDVTRLIIEACNSLQPEISISPRFNLTSKQVSLITEIIQQKYPEFWFLDVTSKIGNQKVNRLKLFNVDQTEIMKYHIKLNKIKSNIQNYKQLSTLQKEKLILKHLSGIEYNKYPSDVLVMQHISDVVGALVFKQCTCAGFASGFTFLANELNIESIQIVGRYLKSTSDNPMHRWNMVKLEAWYHVDPTWLRSNETLIYLNFDDQIRFADIELDQQLKPPKANQMRHNYVNVKNRLFRDLESVKSFILTLFNESTQVKDYFYLKFDRKIEISSLLQELRFQTGSPLKFISASSQTITDDLTLYKFQAEMENKKLIKGYPEEIDFDAWYYVEEGGFEDGIQQILKKGPISYVKSAGFVEFKVGK</sequence>
<dbReference type="InterPro" id="IPR002931">
    <property type="entry name" value="Transglutaminase-like"/>
</dbReference>
<dbReference type="EMBL" id="GDID01004193">
    <property type="protein sequence ID" value="JAP92413.1"/>
    <property type="molecule type" value="Transcribed_RNA"/>
</dbReference>
<dbReference type="SUPFAM" id="SSF54001">
    <property type="entry name" value="Cysteine proteinases"/>
    <property type="match status" value="1"/>
</dbReference>